<proteinExistence type="predicted"/>
<sequence length="400" mass="45856">MDSRTCSKVIANVSDQLKFFTVAELFYVLQEDTRLSLFDINRVKKITDRIRYRYGSEHSDEQVATVIQLLGDIYAQTLPMQNELSLSFTSHRQSLNPIITPFSSVCFICQRFFDRFDAKQHPVKVYYANGSSVSGKFMTFVCDHRSCTTNSTSALINLYPNFVLQDDKHVYTHESLHCGLYVYVGGDVAIERAIIDKFTAEFIHKGSSIHSFVNSLNQEALNNDHLQLSEVDPHIISGILYRYLYIQLYLSMGNPTVSTPSRIAEYDMWAWKEFPRVLSCFTYLWMNHEKIIGSCNGQCSKCLVVDGHQKCRRRICGFKDVRINTDEMNQIVLGCCRTPISNNKYCDLHVKSVSDSGMNSQNKNTVKLKATRKKVELNKLNATSCRTTKERSDSYIKKCT</sequence>
<protein>
    <submittedName>
        <fullName evidence="1">Uncharacterized protein</fullName>
    </submittedName>
</protein>
<accession>A0A816RK99</accession>
<organism evidence="1 3">
    <name type="scientific">Rotaria magnacalcarata</name>
    <dbReference type="NCBI Taxonomy" id="392030"/>
    <lineage>
        <taxon>Eukaryota</taxon>
        <taxon>Metazoa</taxon>
        <taxon>Spiralia</taxon>
        <taxon>Gnathifera</taxon>
        <taxon>Rotifera</taxon>
        <taxon>Eurotatoria</taxon>
        <taxon>Bdelloidea</taxon>
        <taxon>Philodinida</taxon>
        <taxon>Philodinidae</taxon>
        <taxon>Rotaria</taxon>
    </lineage>
</organism>
<dbReference type="AlphaFoldDB" id="A0A816RK99"/>
<evidence type="ECO:0000313" key="1">
    <source>
        <dbReference type="EMBL" id="CAF2072927.1"/>
    </source>
</evidence>
<evidence type="ECO:0000313" key="3">
    <source>
        <dbReference type="Proteomes" id="UP000663887"/>
    </source>
</evidence>
<dbReference type="Proteomes" id="UP000663842">
    <property type="component" value="Unassembled WGS sequence"/>
</dbReference>
<name>A0A816RK99_9BILA</name>
<dbReference type="EMBL" id="CAJOBF010002347">
    <property type="protein sequence ID" value="CAF4028054.1"/>
    <property type="molecule type" value="Genomic_DNA"/>
</dbReference>
<comment type="caution">
    <text evidence="1">The sequence shown here is derived from an EMBL/GenBank/DDBJ whole genome shotgun (WGS) entry which is preliminary data.</text>
</comment>
<dbReference type="EMBL" id="CAJNRG010005153">
    <property type="protein sequence ID" value="CAF2072927.1"/>
    <property type="molecule type" value="Genomic_DNA"/>
</dbReference>
<reference evidence="1" key="1">
    <citation type="submission" date="2021-02" db="EMBL/GenBank/DDBJ databases">
        <authorList>
            <person name="Nowell W R."/>
        </authorList>
    </citation>
    <scope>NUCLEOTIDE SEQUENCE</scope>
</reference>
<evidence type="ECO:0000313" key="2">
    <source>
        <dbReference type="EMBL" id="CAF4028054.1"/>
    </source>
</evidence>
<dbReference type="Proteomes" id="UP000663887">
    <property type="component" value="Unassembled WGS sequence"/>
</dbReference>
<gene>
    <name evidence="2" type="ORF">UXM345_LOCUS17805</name>
    <name evidence="1" type="ORF">XDN619_LOCUS12950</name>
</gene>